<dbReference type="CDD" id="cd00609">
    <property type="entry name" value="AAT_like"/>
    <property type="match status" value="1"/>
</dbReference>
<dbReference type="Pfam" id="PF01804">
    <property type="entry name" value="Penicil_amidase"/>
    <property type="match status" value="1"/>
</dbReference>
<evidence type="ECO:0000256" key="1">
    <source>
        <dbReference type="ARBA" id="ARBA00006586"/>
    </source>
</evidence>
<dbReference type="Gene3D" id="1.10.1400.10">
    <property type="match status" value="1"/>
</dbReference>
<gene>
    <name evidence="6" type="ORF">Psuf_084930</name>
</gene>
<accession>A0A6F8YYC5</accession>
<evidence type="ECO:0000256" key="4">
    <source>
        <dbReference type="SAM" id="Phobius"/>
    </source>
</evidence>
<evidence type="ECO:0000256" key="2">
    <source>
        <dbReference type="ARBA" id="ARBA00022801"/>
    </source>
</evidence>
<dbReference type="GO" id="GO:0016811">
    <property type="term" value="F:hydrolase activity, acting on carbon-nitrogen (but not peptide) bonds, in linear amides"/>
    <property type="evidence" value="ECO:0007669"/>
    <property type="project" value="InterPro"/>
</dbReference>
<keyword evidence="4" id="KW-0812">Transmembrane</keyword>
<keyword evidence="3" id="KW-0865">Zymogen</keyword>
<reference evidence="6 7" key="1">
    <citation type="submission" date="2020-03" db="EMBL/GenBank/DDBJ databases">
        <title>Whole genome shotgun sequence of Phytohabitans suffuscus NBRC 105367.</title>
        <authorList>
            <person name="Komaki H."/>
            <person name="Tamura T."/>
        </authorList>
    </citation>
    <scope>NUCLEOTIDE SEQUENCE [LARGE SCALE GENOMIC DNA]</scope>
    <source>
        <strain evidence="6 7">NBRC 105367</strain>
    </source>
</reference>
<comment type="similarity">
    <text evidence="1">Belongs to the peptidase S45 family.</text>
</comment>
<keyword evidence="4" id="KW-1133">Transmembrane helix</keyword>
<evidence type="ECO:0000313" key="6">
    <source>
        <dbReference type="EMBL" id="BCB91180.1"/>
    </source>
</evidence>
<protein>
    <recommendedName>
        <fullName evidence="5">Aminotransferase class I/classII large domain-containing protein</fullName>
    </recommendedName>
</protein>
<dbReference type="PANTHER" id="PTHR34218:SF4">
    <property type="entry name" value="ACYL-HOMOSERINE LACTONE ACYLASE QUIP"/>
    <property type="match status" value="1"/>
</dbReference>
<evidence type="ECO:0000313" key="7">
    <source>
        <dbReference type="Proteomes" id="UP000503011"/>
    </source>
</evidence>
<feature type="domain" description="Aminotransferase class I/classII large" evidence="5">
    <location>
        <begin position="28"/>
        <end position="293"/>
    </location>
</feature>
<name>A0A6F8YYC5_9ACTN</name>
<dbReference type="InterPro" id="IPR002692">
    <property type="entry name" value="S45"/>
</dbReference>
<dbReference type="InterPro" id="IPR029055">
    <property type="entry name" value="Ntn_hydrolases_N"/>
</dbReference>
<keyword evidence="4" id="KW-0472">Membrane</keyword>
<dbReference type="InterPro" id="IPR043146">
    <property type="entry name" value="Penicillin_amidase_N_B-knob"/>
</dbReference>
<dbReference type="CDD" id="cd03747">
    <property type="entry name" value="Ntn_PGA_like"/>
    <property type="match status" value="1"/>
</dbReference>
<dbReference type="InterPro" id="IPR043147">
    <property type="entry name" value="Penicillin_amidase_A-knob"/>
</dbReference>
<dbReference type="InterPro" id="IPR023343">
    <property type="entry name" value="Penicillin_amidase_dom1"/>
</dbReference>
<dbReference type="GO" id="GO:0030170">
    <property type="term" value="F:pyridoxal phosphate binding"/>
    <property type="evidence" value="ECO:0007669"/>
    <property type="project" value="InterPro"/>
</dbReference>
<dbReference type="Gene3D" id="3.60.20.10">
    <property type="entry name" value="Glutamine Phosphoribosylpyrophosphate, subunit 1, domain 1"/>
    <property type="match status" value="1"/>
</dbReference>
<dbReference type="InterPro" id="IPR015421">
    <property type="entry name" value="PyrdxlP-dep_Trfase_major"/>
</dbReference>
<feature type="transmembrane region" description="Helical" evidence="4">
    <location>
        <begin position="382"/>
        <end position="405"/>
    </location>
</feature>
<dbReference type="SUPFAM" id="SSF56235">
    <property type="entry name" value="N-terminal nucleophile aminohydrolases (Ntn hydrolases)"/>
    <property type="match status" value="1"/>
</dbReference>
<keyword evidence="7" id="KW-1185">Reference proteome</keyword>
<dbReference type="Proteomes" id="UP000503011">
    <property type="component" value="Chromosome"/>
</dbReference>
<dbReference type="SUPFAM" id="SSF53383">
    <property type="entry name" value="PLP-dependent transferases"/>
    <property type="match status" value="1"/>
</dbReference>
<organism evidence="6 7">
    <name type="scientific">Phytohabitans suffuscus</name>
    <dbReference type="NCBI Taxonomy" id="624315"/>
    <lineage>
        <taxon>Bacteria</taxon>
        <taxon>Bacillati</taxon>
        <taxon>Actinomycetota</taxon>
        <taxon>Actinomycetes</taxon>
        <taxon>Micromonosporales</taxon>
        <taxon>Micromonosporaceae</taxon>
    </lineage>
</organism>
<evidence type="ECO:0000259" key="5">
    <source>
        <dbReference type="Pfam" id="PF00155"/>
    </source>
</evidence>
<dbReference type="InterPro" id="IPR015424">
    <property type="entry name" value="PyrdxlP-dep_Trfase"/>
</dbReference>
<dbReference type="InterPro" id="IPR004839">
    <property type="entry name" value="Aminotransferase_I/II_large"/>
</dbReference>
<keyword evidence="2" id="KW-0378">Hydrolase</keyword>
<dbReference type="Gene3D" id="2.30.120.10">
    <property type="match status" value="1"/>
</dbReference>
<dbReference type="Gene3D" id="1.10.439.10">
    <property type="entry name" value="Penicillin Amidohydrolase, domain 1"/>
    <property type="match status" value="1"/>
</dbReference>
<dbReference type="PANTHER" id="PTHR34218">
    <property type="entry name" value="PEPTIDASE S45 PENICILLIN AMIDASE"/>
    <property type="match status" value="1"/>
</dbReference>
<dbReference type="Pfam" id="PF00155">
    <property type="entry name" value="Aminotran_1_2"/>
    <property type="match status" value="1"/>
</dbReference>
<evidence type="ECO:0000256" key="3">
    <source>
        <dbReference type="ARBA" id="ARBA00023145"/>
    </source>
</evidence>
<dbReference type="AlphaFoldDB" id="A0A6F8YYC5"/>
<sequence>MPDLAGFPRADWVWAVRDACRTVDAADLHYGDPRGDRTLRRVLAGYLRRVRAAAADPADIVVCAGFAQGLGLVLRALAGEGARVVAFEDPGHGAGEALAAAARLGLRTVPVPVDGRGLDVGALERTGADAVVLTPAHQWPTGVVLAPERRHALAAWAARRDAVIVEDDYDAELRHDREPVGTLQGVAPGRVVLLGTVSRSLAPAMRLGWVVCPPRLTAAVAREKRRGDRGSPVLDQLALARLVESGRYDRHLRRMRGLYAARRRALAGALARHAPGVRLTGLAAGFHAVAHLPGGVPERDAVAAARERSVGLYGMSAFRASGATAPDSSSWALATSASARSSGDRGGRRPARRVTVHARRALDRIGCGAMVGRRRWRIVRRVAFVVLAGFTALAVVAGLLAVWAVRRSFPEYDGERTLPGLAAEVTVHRDAYGVPQIYAGTAADLFRAQGYVHAQERFWEMDFRRHVTAGRLSELFGRDQLETDTFLRTLGWRRVAEREWGIISEESRGFLQAYADGVNAWLDQHGGGEPSGDVSLEYTVLGLTTRGYRIERWSPVDSLAWLKAMAWDLRGNMTDEIERAILAGGGLTREQVGELYPPYPQDLNRPIVDGGRVTGGAFVAADAGGAGGGWLPALTAVRDGLADLPALLGRQGTGLGSNSWVIAGSRTSSGKPLLANDPHLSPSMPGIWFQAGLHCECGFDLSGFTFAGVPGIVIGHNDAIAWGFTNLGPDVTDLYLEEVSGDRVRVGAGWQDLAEHTETIKVAGGGPVTITVRTGRNGPLLSDASAELRDAGGRYAVALRWTALDPGRTIDALFALNRARDWAGFRAAAALFEVPAQNLVYADVAGNIGYQAPGRIPVRGEGDGRWPAPGWDTGYDWRSYIPFDELPSVLNPARGYIVTANQAVIGSGYPYLLTHDWSYGYRSERINQLVEAAGRMVTVDDVGRMQMDGYNALAPMLVPHLLRVPSATPAVDLLRGWDYQQPVDSAPAAYFNAVWRALLARTFDELPAGYKPDGGDRWWEVVRGLLGSPSSPWWDDRGTPAVETMDQILSAALSDAAAELTDRLGDDPADWRWGDLHTIELRNQSFGESGVGPVEWLFNRGPEPVSGGASIVNATGWDAAAGYEVDAVPSMRMVVDLGDLDGSRWVQLSGNSGHAFSPHYADQFGPWRRGELLPMRWDPQTIRREATGTLVLKPPRT</sequence>
<dbReference type="GO" id="GO:0017000">
    <property type="term" value="P:antibiotic biosynthetic process"/>
    <property type="evidence" value="ECO:0007669"/>
    <property type="project" value="InterPro"/>
</dbReference>
<dbReference type="KEGG" id="psuu:Psuf_084930"/>
<proteinExistence type="inferred from homology"/>
<dbReference type="Gene3D" id="3.40.640.10">
    <property type="entry name" value="Type I PLP-dependent aspartate aminotransferase-like (Major domain)"/>
    <property type="match status" value="1"/>
</dbReference>
<reference evidence="6 7" key="2">
    <citation type="submission" date="2020-03" db="EMBL/GenBank/DDBJ databases">
        <authorList>
            <person name="Ichikawa N."/>
            <person name="Kimura A."/>
            <person name="Kitahashi Y."/>
            <person name="Uohara A."/>
        </authorList>
    </citation>
    <scope>NUCLEOTIDE SEQUENCE [LARGE SCALE GENOMIC DNA]</scope>
    <source>
        <strain evidence="6 7">NBRC 105367</strain>
    </source>
</reference>
<dbReference type="EMBL" id="AP022871">
    <property type="protein sequence ID" value="BCB91180.1"/>
    <property type="molecule type" value="Genomic_DNA"/>
</dbReference>